<keyword evidence="3 6" id="KW-0812">Transmembrane</keyword>
<gene>
    <name evidence="7" type="ORF">SMD31_12755</name>
</gene>
<dbReference type="PANTHER" id="PTHR30238">
    <property type="entry name" value="MEMBRANE BOUND PREDICTED REDOX MODULATOR"/>
    <property type="match status" value="1"/>
</dbReference>
<evidence type="ECO:0000256" key="1">
    <source>
        <dbReference type="ARBA" id="ARBA00004141"/>
    </source>
</evidence>
<accession>A0ABU5DZP2</accession>
<evidence type="ECO:0000313" key="7">
    <source>
        <dbReference type="EMBL" id="MDY0872804.1"/>
    </source>
</evidence>
<keyword evidence="5 6" id="KW-0472">Membrane</keyword>
<keyword evidence="4 6" id="KW-1133">Transmembrane helix</keyword>
<evidence type="ECO:0000256" key="3">
    <source>
        <dbReference type="ARBA" id="ARBA00022692"/>
    </source>
</evidence>
<evidence type="ECO:0000256" key="2">
    <source>
        <dbReference type="ARBA" id="ARBA00007511"/>
    </source>
</evidence>
<proteinExistence type="inferred from homology"/>
<feature type="transmembrane region" description="Helical" evidence="6">
    <location>
        <begin position="16"/>
        <end position="40"/>
    </location>
</feature>
<dbReference type="EMBL" id="JAXCLX010000002">
    <property type="protein sequence ID" value="MDY0872804.1"/>
    <property type="molecule type" value="Genomic_DNA"/>
</dbReference>
<comment type="caution">
    <text evidence="7">The sequence shown here is derived from an EMBL/GenBank/DDBJ whole genome shotgun (WGS) entry which is preliminary data.</text>
</comment>
<comment type="subcellular location">
    <subcellularLocation>
        <location evidence="1">Membrane</location>
        <topology evidence="1">Multi-pass membrane protein</topology>
    </subcellularLocation>
</comment>
<organism evidence="7 8">
    <name type="scientific">Dongia rigui</name>
    <dbReference type="NCBI Taxonomy" id="940149"/>
    <lineage>
        <taxon>Bacteria</taxon>
        <taxon>Pseudomonadati</taxon>
        <taxon>Pseudomonadota</taxon>
        <taxon>Alphaproteobacteria</taxon>
        <taxon>Rhodospirillales</taxon>
        <taxon>Dongiaceae</taxon>
        <taxon>Dongia</taxon>
    </lineage>
</organism>
<dbReference type="Pfam" id="PF03741">
    <property type="entry name" value="TerC"/>
    <property type="match status" value="1"/>
</dbReference>
<comment type="similarity">
    <text evidence="2">Belongs to the TerC family.</text>
</comment>
<evidence type="ECO:0000256" key="4">
    <source>
        <dbReference type="ARBA" id="ARBA00022989"/>
    </source>
</evidence>
<dbReference type="RefSeq" id="WP_320501278.1">
    <property type="nucleotide sequence ID" value="NZ_JAXCLX010000002.1"/>
</dbReference>
<evidence type="ECO:0000256" key="5">
    <source>
        <dbReference type="ARBA" id="ARBA00023136"/>
    </source>
</evidence>
<sequence>MFDTQYLISLLTGPEMIAFGQVILIDLVLAGDNAIVVGMAAAGLPSHQRTKVILIGIAAATVMRICFALGTTYLLSIIGLTLAGGILLLWVCWKFWRELEHQRRENRKAKLRAGEKMSAAERADLEEGQGALPGSAPAKTMRQAIVQIVIADVSMSLDNVLAVAGAAHEHPNVLVFGLILSVALMGLAASVIAKLLKRYHWIAYIGLAVIFYVAAEMIWRGWAEVAPMVNGG</sequence>
<dbReference type="NCBIfam" id="TIGR03717">
    <property type="entry name" value="R_switched_YjbE"/>
    <property type="match status" value="1"/>
</dbReference>
<reference evidence="7 8" key="1">
    <citation type="journal article" date="2013" name="Antonie Van Leeuwenhoek">
        <title>Dongia rigui sp. nov., isolated from freshwater of a large wetland in Korea.</title>
        <authorList>
            <person name="Baik K.S."/>
            <person name="Hwang Y.M."/>
            <person name="Choi J.S."/>
            <person name="Kwon J."/>
            <person name="Seong C.N."/>
        </authorList>
    </citation>
    <scope>NUCLEOTIDE SEQUENCE [LARGE SCALE GENOMIC DNA]</scope>
    <source>
        <strain evidence="7 8">04SU4-P</strain>
    </source>
</reference>
<dbReference type="InterPro" id="IPR022301">
    <property type="entry name" value="Integral_membrane_YjbE"/>
</dbReference>
<protein>
    <submittedName>
        <fullName evidence="7">TerC family protein</fullName>
    </submittedName>
</protein>
<dbReference type="InterPro" id="IPR005496">
    <property type="entry name" value="Integral_membrane_TerC"/>
</dbReference>
<name>A0ABU5DZP2_9PROT</name>
<feature type="transmembrane region" description="Helical" evidence="6">
    <location>
        <begin position="201"/>
        <end position="222"/>
    </location>
</feature>
<keyword evidence="8" id="KW-1185">Reference proteome</keyword>
<feature type="transmembrane region" description="Helical" evidence="6">
    <location>
        <begin position="173"/>
        <end position="196"/>
    </location>
</feature>
<evidence type="ECO:0000256" key="6">
    <source>
        <dbReference type="SAM" id="Phobius"/>
    </source>
</evidence>
<dbReference type="PANTHER" id="PTHR30238:SF4">
    <property type="entry name" value="SLL1022 PROTEIN"/>
    <property type="match status" value="1"/>
</dbReference>
<dbReference type="Proteomes" id="UP001271769">
    <property type="component" value="Unassembled WGS sequence"/>
</dbReference>
<evidence type="ECO:0000313" key="8">
    <source>
        <dbReference type="Proteomes" id="UP001271769"/>
    </source>
</evidence>